<name>A0A133VQC2_9EURY</name>
<organism evidence="10 11">
    <name type="scientific">candidate division MSBL1 archaeon SCGC-AAA382N08</name>
    <dbReference type="NCBI Taxonomy" id="1698285"/>
    <lineage>
        <taxon>Archaea</taxon>
        <taxon>Methanobacteriati</taxon>
        <taxon>Methanobacteriota</taxon>
        <taxon>candidate division MSBL1</taxon>
    </lineage>
</organism>
<dbReference type="SUPFAM" id="SSF55785">
    <property type="entry name" value="PYP-like sensor domain (PAS domain)"/>
    <property type="match status" value="1"/>
</dbReference>
<dbReference type="AlphaFoldDB" id="A0A133VQC2"/>
<feature type="domain" description="Histidine kinase" evidence="8">
    <location>
        <begin position="124"/>
        <end position="341"/>
    </location>
</feature>
<evidence type="ECO:0000313" key="11">
    <source>
        <dbReference type="Proteomes" id="UP000070175"/>
    </source>
</evidence>
<dbReference type="InterPro" id="IPR000014">
    <property type="entry name" value="PAS"/>
</dbReference>
<dbReference type="EC" id="2.7.13.3" evidence="2"/>
<dbReference type="PRINTS" id="PR00344">
    <property type="entry name" value="BCTRLSENSOR"/>
</dbReference>
<dbReference type="Gene3D" id="3.30.565.10">
    <property type="entry name" value="Histidine kinase-like ATPase, C-terminal domain"/>
    <property type="match status" value="1"/>
</dbReference>
<evidence type="ECO:0000256" key="4">
    <source>
        <dbReference type="ARBA" id="ARBA00022679"/>
    </source>
</evidence>
<keyword evidence="3" id="KW-0597">Phosphoprotein</keyword>
<dbReference type="InterPro" id="IPR004358">
    <property type="entry name" value="Sig_transdc_His_kin-like_C"/>
</dbReference>
<dbReference type="Gene3D" id="3.30.450.20">
    <property type="entry name" value="PAS domain"/>
    <property type="match status" value="1"/>
</dbReference>
<dbReference type="GO" id="GO:0005886">
    <property type="term" value="C:plasma membrane"/>
    <property type="evidence" value="ECO:0007669"/>
    <property type="project" value="TreeGrafter"/>
</dbReference>
<keyword evidence="6" id="KW-0902">Two-component regulatory system</keyword>
<keyword evidence="4" id="KW-0808">Transferase</keyword>
<comment type="caution">
    <text evidence="10">The sequence shown here is derived from an EMBL/GenBank/DDBJ whole genome shotgun (WGS) entry which is preliminary data.</text>
</comment>
<dbReference type="PANTHER" id="PTHR45453:SF1">
    <property type="entry name" value="PHOSPHATE REGULON SENSOR PROTEIN PHOR"/>
    <property type="match status" value="1"/>
</dbReference>
<dbReference type="InterPro" id="IPR035965">
    <property type="entry name" value="PAS-like_dom_sf"/>
</dbReference>
<keyword evidence="7" id="KW-0472">Membrane</keyword>
<dbReference type="PROSITE" id="PS50112">
    <property type="entry name" value="PAS"/>
    <property type="match status" value="1"/>
</dbReference>
<accession>A0A133VQC2</accession>
<evidence type="ECO:0000256" key="7">
    <source>
        <dbReference type="ARBA" id="ARBA00023136"/>
    </source>
</evidence>
<dbReference type="InterPro" id="IPR005467">
    <property type="entry name" value="His_kinase_dom"/>
</dbReference>
<evidence type="ECO:0000256" key="5">
    <source>
        <dbReference type="ARBA" id="ARBA00022777"/>
    </source>
</evidence>
<dbReference type="Proteomes" id="UP000070175">
    <property type="component" value="Unassembled WGS sequence"/>
</dbReference>
<dbReference type="SMART" id="SM00387">
    <property type="entry name" value="HATPase_c"/>
    <property type="match status" value="1"/>
</dbReference>
<feature type="domain" description="PAS" evidence="9">
    <location>
        <begin position="1"/>
        <end position="35"/>
    </location>
</feature>
<keyword evidence="5" id="KW-0418">Kinase</keyword>
<evidence type="ECO:0000256" key="2">
    <source>
        <dbReference type="ARBA" id="ARBA00012438"/>
    </source>
</evidence>
<dbReference type="EMBL" id="LHYJ01000007">
    <property type="protein sequence ID" value="KXB08630.1"/>
    <property type="molecule type" value="Genomic_DNA"/>
</dbReference>
<dbReference type="FunFam" id="3.30.565.10:FF:000006">
    <property type="entry name" value="Sensor histidine kinase WalK"/>
    <property type="match status" value="1"/>
</dbReference>
<dbReference type="GO" id="GO:0016036">
    <property type="term" value="P:cellular response to phosphate starvation"/>
    <property type="evidence" value="ECO:0007669"/>
    <property type="project" value="TreeGrafter"/>
</dbReference>
<evidence type="ECO:0000256" key="6">
    <source>
        <dbReference type="ARBA" id="ARBA00023012"/>
    </source>
</evidence>
<dbReference type="InterPro" id="IPR050351">
    <property type="entry name" value="BphY/WalK/GraS-like"/>
</dbReference>
<dbReference type="InterPro" id="IPR036890">
    <property type="entry name" value="HATPase_C_sf"/>
</dbReference>
<gene>
    <name evidence="10" type="ORF">AKJ56_00785</name>
</gene>
<dbReference type="InterPro" id="IPR003594">
    <property type="entry name" value="HATPase_dom"/>
</dbReference>
<dbReference type="Pfam" id="PF02518">
    <property type="entry name" value="HATPase_c"/>
    <property type="match status" value="1"/>
</dbReference>
<reference evidence="10 11" key="1">
    <citation type="journal article" date="2016" name="Sci. Rep.">
        <title>Metabolic traits of an uncultured archaeal lineage -MSBL1- from brine pools of the Red Sea.</title>
        <authorList>
            <person name="Mwirichia R."/>
            <person name="Alam I."/>
            <person name="Rashid M."/>
            <person name="Vinu M."/>
            <person name="Ba-Alawi W."/>
            <person name="Anthony Kamau A."/>
            <person name="Kamanda Ngugi D."/>
            <person name="Goker M."/>
            <person name="Klenk H.P."/>
            <person name="Bajic V."/>
            <person name="Stingl U."/>
        </authorList>
    </citation>
    <scope>NUCLEOTIDE SEQUENCE [LARGE SCALE GENOMIC DNA]</scope>
    <source>
        <strain evidence="10">SCGC-AAA382N08</strain>
    </source>
</reference>
<dbReference type="Pfam" id="PF13426">
    <property type="entry name" value="PAS_9"/>
    <property type="match status" value="1"/>
</dbReference>
<evidence type="ECO:0000259" key="9">
    <source>
        <dbReference type="PROSITE" id="PS50112"/>
    </source>
</evidence>
<dbReference type="GO" id="GO:0000155">
    <property type="term" value="F:phosphorelay sensor kinase activity"/>
    <property type="evidence" value="ECO:0007669"/>
    <property type="project" value="TreeGrafter"/>
</dbReference>
<evidence type="ECO:0000256" key="3">
    <source>
        <dbReference type="ARBA" id="ARBA00022553"/>
    </source>
</evidence>
<sequence length="341" mass="38231">MKEGVIIYTPDFKIISFNSAAEEIFGIKKDEVINQAISPSFTKKERFKSLAQVIFPSLAPRVIQVSDSGWPQVTQISTENGLNLLSIFTRTTDRNQNSTSFIKIIEDQTKEEKLTESKIDFVTNSSQALQPTLKEISETLKKIREAAENNTVPEPENITKGINLSHEAGEIIKNLTEITKLEEGRYVYDFQKVNLTNLINQVAEKARGIAENYNISLSLSVPDNIQVTADSQKITAVFSTIIDNAIKYNNEGGLVEISVTLQENFAEITVSDTGIGIEEEELDKIFNKFYRTERGAEIIPNASGLGLYIARKIIERHRGKIWVESTPERGSAFHFTLPLNL</sequence>
<keyword evidence="11" id="KW-1185">Reference proteome</keyword>
<comment type="catalytic activity">
    <reaction evidence="1">
        <text>ATP + protein L-histidine = ADP + protein N-phospho-L-histidine.</text>
        <dbReference type="EC" id="2.7.13.3"/>
    </reaction>
</comment>
<evidence type="ECO:0000313" key="10">
    <source>
        <dbReference type="EMBL" id="KXB08630.1"/>
    </source>
</evidence>
<dbReference type="PANTHER" id="PTHR45453">
    <property type="entry name" value="PHOSPHATE REGULON SENSOR PROTEIN PHOR"/>
    <property type="match status" value="1"/>
</dbReference>
<dbReference type="GO" id="GO:0004721">
    <property type="term" value="F:phosphoprotein phosphatase activity"/>
    <property type="evidence" value="ECO:0007669"/>
    <property type="project" value="TreeGrafter"/>
</dbReference>
<dbReference type="PROSITE" id="PS50109">
    <property type="entry name" value="HIS_KIN"/>
    <property type="match status" value="1"/>
</dbReference>
<evidence type="ECO:0000259" key="8">
    <source>
        <dbReference type="PROSITE" id="PS50109"/>
    </source>
</evidence>
<evidence type="ECO:0000256" key="1">
    <source>
        <dbReference type="ARBA" id="ARBA00000085"/>
    </source>
</evidence>
<proteinExistence type="predicted"/>
<dbReference type="SUPFAM" id="SSF55874">
    <property type="entry name" value="ATPase domain of HSP90 chaperone/DNA topoisomerase II/histidine kinase"/>
    <property type="match status" value="1"/>
</dbReference>
<protein>
    <recommendedName>
        <fullName evidence="2">histidine kinase</fullName>
        <ecNumber evidence="2">2.7.13.3</ecNumber>
    </recommendedName>
</protein>
<dbReference type="CDD" id="cd00130">
    <property type="entry name" value="PAS"/>
    <property type="match status" value="1"/>
</dbReference>
<dbReference type="NCBIfam" id="TIGR00229">
    <property type="entry name" value="sensory_box"/>
    <property type="match status" value="1"/>
</dbReference>